<evidence type="ECO:0000259" key="13">
    <source>
        <dbReference type="PROSITE" id="PS50146"/>
    </source>
</evidence>
<evidence type="ECO:0000256" key="6">
    <source>
        <dbReference type="ARBA" id="ARBA00022741"/>
    </source>
</evidence>
<dbReference type="EMBL" id="CP001098">
    <property type="protein sequence ID" value="ACL70338.1"/>
    <property type="molecule type" value="Genomic_DNA"/>
</dbReference>
<dbReference type="RefSeq" id="WP_012636521.1">
    <property type="nucleotide sequence ID" value="NC_011899.1"/>
</dbReference>
<dbReference type="Gene3D" id="3.40.50.10330">
    <property type="entry name" value="Probable inorganic polyphosphate/atp-NAD kinase, domain 1"/>
    <property type="match status" value="1"/>
</dbReference>
<evidence type="ECO:0000256" key="11">
    <source>
        <dbReference type="ARBA" id="ARBA00023209"/>
    </source>
</evidence>
<dbReference type="InterPro" id="IPR017438">
    <property type="entry name" value="ATP-NAD_kinase_N"/>
</dbReference>
<keyword evidence="7" id="KW-0418">Kinase</keyword>
<evidence type="ECO:0000256" key="2">
    <source>
        <dbReference type="ARBA" id="ARBA00005983"/>
    </source>
</evidence>
<dbReference type="HOGENOM" id="CLU_045532_0_0_9"/>
<dbReference type="Pfam" id="PF19279">
    <property type="entry name" value="YegS_C"/>
    <property type="match status" value="1"/>
</dbReference>
<evidence type="ECO:0000256" key="9">
    <source>
        <dbReference type="ARBA" id="ARBA00022842"/>
    </source>
</evidence>
<evidence type="ECO:0000256" key="3">
    <source>
        <dbReference type="ARBA" id="ARBA00022516"/>
    </source>
</evidence>
<evidence type="ECO:0000256" key="8">
    <source>
        <dbReference type="ARBA" id="ARBA00022840"/>
    </source>
</evidence>
<dbReference type="PANTHER" id="PTHR12358:SF106">
    <property type="entry name" value="LIPID KINASE YEGS"/>
    <property type="match status" value="1"/>
</dbReference>
<organism evidence="14 15">
    <name type="scientific">Halothermothrix orenii (strain H 168 / OCM 544 / DSM 9562)</name>
    <dbReference type="NCBI Taxonomy" id="373903"/>
    <lineage>
        <taxon>Bacteria</taxon>
        <taxon>Bacillati</taxon>
        <taxon>Bacillota</taxon>
        <taxon>Clostridia</taxon>
        <taxon>Halanaerobiales</taxon>
        <taxon>Halothermotrichaceae</taxon>
        <taxon>Halothermothrix</taxon>
    </lineage>
</organism>
<keyword evidence="5" id="KW-0479">Metal-binding</keyword>
<dbReference type="PANTHER" id="PTHR12358">
    <property type="entry name" value="SPHINGOSINE KINASE"/>
    <property type="match status" value="1"/>
</dbReference>
<dbReference type="GO" id="GO:0005886">
    <property type="term" value="C:plasma membrane"/>
    <property type="evidence" value="ECO:0007669"/>
    <property type="project" value="TreeGrafter"/>
</dbReference>
<keyword evidence="4" id="KW-0808">Transferase</keyword>
<dbReference type="InterPro" id="IPR045540">
    <property type="entry name" value="YegS/DAGK_C"/>
</dbReference>
<gene>
    <name evidence="14" type="ordered locus">Hore_15890</name>
</gene>
<keyword evidence="12" id="KW-1208">Phospholipid metabolism</keyword>
<evidence type="ECO:0000256" key="5">
    <source>
        <dbReference type="ARBA" id="ARBA00022723"/>
    </source>
</evidence>
<evidence type="ECO:0000313" key="14">
    <source>
        <dbReference type="EMBL" id="ACL70338.1"/>
    </source>
</evidence>
<evidence type="ECO:0000256" key="4">
    <source>
        <dbReference type="ARBA" id="ARBA00022679"/>
    </source>
</evidence>
<sequence>MEETILAIVNPVSAGGRTGKKWPKYFKKFQSCGLSIKPVYTCYPGHATTIVRQGFKEGYKKVMAVGGDGTINEVVNGFFKGKDLINPEARLIVFSRGTGSDFIKSLGITSKFKDIINIIKNGEVEFIDVGLVTYVTHKGNRDSRYFINLADVGIGSETVYEVNKGDKVLGGPITYLLGLFKVLARYKNKVIKLIVDEKEILNERINSIMVANGKYFGGGIKIAPTASLRDGLFDLVVLKDLNRKEILSNLVKAFKGLHLSHPKVDSLSCQKVIIDSGEQVLLEIDGESIGRLPATFEIIGRRLPVLLV</sequence>
<dbReference type="InterPro" id="IPR050187">
    <property type="entry name" value="Lipid_Phosphate_FormReg"/>
</dbReference>
<keyword evidence="10" id="KW-0443">Lipid metabolism</keyword>
<dbReference type="NCBIfam" id="TIGR00147">
    <property type="entry name" value="YegS/Rv2252/BmrU family lipid kinase"/>
    <property type="match status" value="1"/>
</dbReference>
<dbReference type="InterPro" id="IPR005218">
    <property type="entry name" value="Diacylglycerol/lipid_kinase"/>
</dbReference>
<evidence type="ECO:0000256" key="12">
    <source>
        <dbReference type="ARBA" id="ARBA00023264"/>
    </source>
</evidence>
<keyword evidence="9" id="KW-0460">Magnesium</keyword>
<protein>
    <recommendedName>
        <fullName evidence="13">DAGKc domain-containing protein</fullName>
    </recommendedName>
</protein>
<keyword evidence="11" id="KW-0594">Phospholipid biosynthesis</keyword>
<dbReference type="Proteomes" id="UP000000719">
    <property type="component" value="Chromosome"/>
</dbReference>
<dbReference type="OrthoDB" id="9786026at2"/>
<dbReference type="PROSITE" id="PS50146">
    <property type="entry name" value="DAGK"/>
    <property type="match status" value="1"/>
</dbReference>
<evidence type="ECO:0000313" key="15">
    <source>
        <dbReference type="Proteomes" id="UP000000719"/>
    </source>
</evidence>
<evidence type="ECO:0000256" key="7">
    <source>
        <dbReference type="ARBA" id="ARBA00022777"/>
    </source>
</evidence>
<dbReference type="STRING" id="373903.Hore_15890"/>
<evidence type="ECO:0000256" key="10">
    <source>
        <dbReference type="ARBA" id="ARBA00023098"/>
    </source>
</evidence>
<feature type="domain" description="DAGKc" evidence="13">
    <location>
        <begin position="1"/>
        <end position="137"/>
    </location>
</feature>
<accession>B8CYG9</accession>
<dbReference type="InterPro" id="IPR016064">
    <property type="entry name" value="NAD/diacylglycerol_kinase_sf"/>
</dbReference>
<name>B8CYG9_HALOH</name>
<dbReference type="InterPro" id="IPR001206">
    <property type="entry name" value="Diacylglycerol_kinase_cat_dom"/>
</dbReference>
<dbReference type="eggNOG" id="COG1597">
    <property type="taxonomic scope" value="Bacteria"/>
</dbReference>
<reference evidence="14 15" key="1">
    <citation type="journal article" date="2009" name="PLoS ONE">
        <title>Genome analysis of the anaerobic thermohalophilic bacterium Halothermothrix orenii.</title>
        <authorList>
            <person name="Mavromatis K."/>
            <person name="Ivanova N."/>
            <person name="Anderson I."/>
            <person name="Lykidis A."/>
            <person name="Hooper S.D."/>
            <person name="Sun H."/>
            <person name="Kunin V."/>
            <person name="Lapidus A."/>
            <person name="Hugenholtz P."/>
            <person name="Patel B."/>
            <person name="Kyrpides N.C."/>
        </authorList>
    </citation>
    <scope>NUCLEOTIDE SEQUENCE [LARGE SCALE GENOMIC DNA]</scope>
    <source>
        <strain evidence="15">H 168 / OCM 544 / DSM 9562</strain>
    </source>
</reference>
<dbReference type="SUPFAM" id="SSF111331">
    <property type="entry name" value="NAD kinase/diacylglycerol kinase-like"/>
    <property type="match status" value="1"/>
</dbReference>
<dbReference type="AlphaFoldDB" id="B8CYG9"/>
<dbReference type="GO" id="GO:0046872">
    <property type="term" value="F:metal ion binding"/>
    <property type="evidence" value="ECO:0007669"/>
    <property type="project" value="UniProtKB-KW"/>
</dbReference>
<evidence type="ECO:0000256" key="1">
    <source>
        <dbReference type="ARBA" id="ARBA00001946"/>
    </source>
</evidence>
<dbReference type="GO" id="GO:0005524">
    <property type="term" value="F:ATP binding"/>
    <property type="evidence" value="ECO:0007669"/>
    <property type="project" value="UniProtKB-KW"/>
</dbReference>
<dbReference type="Pfam" id="PF00781">
    <property type="entry name" value="DAGK_cat"/>
    <property type="match status" value="1"/>
</dbReference>
<keyword evidence="3" id="KW-0444">Lipid biosynthesis</keyword>
<comment type="cofactor">
    <cofactor evidence="1">
        <name>Mg(2+)</name>
        <dbReference type="ChEBI" id="CHEBI:18420"/>
    </cofactor>
</comment>
<proteinExistence type="inferred from homology"/>
<dbReference type="Gene3D" id="2.60.200.40">
    <property type="match status" value="1"/>
</dbReference>
<dbReference type="GO" id="GO:0016301">
    <property type="term" value="F:kinase activity"/>
    <property type="evidence" value="ECO:0007669"/>
    <property type="project" value="UniProtKB-KW"/>
</dbReference>
<comment type="similarity">
    <text evidence="2">Belongs to the diacylglycerol/lipid kinase family.</text>
</comment>
<dbReference type="KEGG" id="hor:Hore_15890"/>
<keyword evidence="6" id="KW-0547">Nucleotide-binding</keyword>
<dbReference type="GO" id="GO:0008654">
    <property type="term" value="P:phospholipid biosynthetic process"/>
    <property type="evidence" value="ECO:0007669"/>
    <property type="project" value="UniProtKB-KW"/>
</dbReference>
<dbReference type="SMART" id="SM00046">
    <property type="entry name" value="DAGKc"/>
    <property type="match status" value="1"/>
</dbReference>
<keyword evidence="15" id="KW-1185">Reference proteome</keyword>
<keyword evidence="8" id="KW-0067">ATP-binding</keyword>